<dbReference type="EMBL" id="JACVVK020000128">
    <property type="protein sequence ID" value="KAK7490295.1"/>
    <property type="molecule type" value="Genomic_DNA"/>
</dbReference>
<accession>A0ABD0KSX3</accession>
<gene>
    <name evidence="1" type="ORF">BaRGS_00018456</name>
</gene>
<evidence type="ECO:0000313" key="1">
    <source>
        <dbReference type="EMBL" id="KAK7490295.1"/>
    </source>
</evidence>
<sequence length="142" mass="15776">MFPGMKTRTFENSPSILEVECSGDTLPSNSVLLTMALYTPAENTKNVLASVSLMQNKCLTSDSFSSCQLDARDSRHTRLKTLVTDLKEGESRSYGCTVGYEPSGWPWTKTMSWNTKLQRNSKSSSVSSYSDAVLRVNDSWVL</sequence>
<dbReference type="AlphaFoldDB" id="A0ABD0KSX3"/>
<evidence type="ECO:0000313" key="2">
    <source>
        <dbReference type="Proteomes" id="UP001519460"/>
    </source>
</evidence>
<proteinExistence type="predicted"/>
<dbReference type="Proteomes" id="UP001519460">
    <property type="component" value="Unassembled WGS sequence"/>
</dbReference>
<comment type="caution">
    <text evidence="1">The sequence shown here is derived from an EMBL/GenBank/DDBJ whole genome shotgun (WGS) entry which is preliminary data.</text>
</comment>
<organism evidence="1 2">
    <name type="scientific">Batillaria attramentaria</name>
    <dbReference type="NCBI Taxonomy" id="370345"/>
    <lineage>
        <taxon>Eukaryota</taxon>
        <taxon>Metazoa</taxon>
        <taxon>Spiralia</taxon>
        <taxon>Lophotrochozoa</taxon>
        <taxon>Mollusca</taxon>
        <taxon>Gastropoda</taxon>
        <taxon>Caenogastropoda</taxon>
        <taxon>Sorbeoconcha</taxon>
        <taxon>Cerithioidea</taxon>
        <taxon>Batillariidae</taxon>
        <taxon>Batillaria</taxon>
    </lineage>
</organism>
<keyword evidence="2" id="KW-1185">Reference proteome</keyword>
<name>A0ABD0KSX3_9CAEN</name>
<reference evidence="1 2" key="1">
    <citation type="journal article" date="2023" name="Sci. Data">
        <title>Genome assembly of the Korean intertidal mud-creeper Batillaria attramentaria.</title>
        <authorList>
            <person name="Patra A.K."/>
            <person name="Ho P.T."/>
            <person name="Jun S."/>
            <person name="Lee S.J."/>
            <person name="Kim Y."/>
            <person name="Won Y.J."/>
        </authorList>
    </citation>
    <scope>NUCLEOTIDE SEQUENCE [LARGE SCALE GENOMIC DNA]</scope>
    <source>
        <strain evidence="1">Wonlab-2016</strain>
    </source>
</reference>
<protein>
    <submittedName>
        <fullName evidence="1">Uncharacterized protein</fullName>
    </submittedName>
</protein>